<keyword evidence="4" id="KW-0275">Fatty acid biosynthesis</keyword>
<dbReference type="SUPFAM" id="SSF51230">
    <property type="entry name" value="Single hybrid motif"/>
    <property type="match status" value="1"/>
</dbReference>
<evidence type="ECO:0000256" key="3">
    <source>
        <dbReference type="ARBA" id="ARBA00023267"/>
    </source>
</evidence>
<evidence type="ECO:0000313" key="8">
    <source>
        <dbReference type="Proteomes" id="UP000810292"/>
    </source>
</evidence>
<dbReference type="PRINTS" id="PR01071">
    <property type="entry name" value="ACOABIOTINCC"/>
</dbReference>
<evidence type="ECO:0000256" key="1">
    <source>
        <dbReference type="ARBA" id="ARBA00003761"/>
    </source>
</evidence>
<evidence type="ECO:0000256" key="4">
    <source>
        <dbReference type="RuleBase" id="RU364072"/>
    </source>
</evidence>
<organism evidence="7 8">
    <name type="scientific">Candidatus Ornithospirochaeta stercoravium</name>
    <dbReference type="NCBI Taxonomy" id="2840897"/>
    <lineage>
        <taxon>Bacteria</taxon>
        <taxon>Pseudomonadati</taxon>
        <taxon>Spirochaetota</taxon>
        <taxon>Spirochaetia</taxon>
        <taxon>Spirochaetales</taxon>
        <taxon>Spirochaetaceae</taxon>
        <taxon>Spirochaetaceae incertae sedis</taxon>
        <taxon>Candidatus Ornithospirochaeta</taxon>
    </lineage>
</organism>
<dbReference type="Proteomes" id="UP000810292">
    <property type="component" value="Unassembled WGS sequence"/>
</dbReference>
<reference evidence="7" key="2">
    <citation type="journal article" date="2021" name="PeerJ">
        <title>Extensive microbial diversity within the chicken gut microbiome revealed by metagenomics and culture.</title>
        <authorList>
            <person name="Gilroy R."/>
            <person name="Ravi A."/>
            <person name="Getino M."/>
            <person name="Pursley I."/>
            <person name="Horton D.L."/>
            <person name="Alikhan N.F."/>
            <person name="Baker D."/>
            <person name="Gharbi K."/>
            <person name="Hall N."/>
            <person name="Watson M."/>
            <person name="Adriaenssens E.M."/>
            <person name="Foster-Nyarko E."/>
            <person name="Jarju S."/>
            <person name="Secka A."/>
            <person name="Antonio M."/>
            <person name="Oren A."/>
            <person name="Chaudhuri R.R."/>
            <person name="La Ragione R."/>
            <person name="Hildebrand F."/>
            <person name="Pallen M.J."/>
        </authorList>
    </citation>
    <scope>NUCLEOTIDE SEQUENCE</scope>
    <source>
        <strain evidence="7">14700</strain>
    </source>
</reference>
<dbReference type="PANTHER" id="PTHR45266">
    <property type="entry name" value="OXALOACETATE DECARBOXYLASE ALPHA CHAIN"/>
    <property type="match status" value="1"/>
</dbReference>
<dbReference type="InterPro" id="IPR000089">
    <property type="entry name" value="Biotin_lipoyl"/>
</dbReference>
<accession>A0A9D9NDG8</accession>
<evidence type="ECO:0000313" key="7">
    <source>
        <dbReference type="EMBL" id="MBO8469757.1"/>
    </source>
</evidence>
<evidence type="ECO:0000256" key="2">
    <source>
        <dbReference type="ARBA" id="ARBA00017562"/>
    </source>
</evidence>
<dbReference type="InterPro" id="IPR011053">
    <property type="entry name" value="Single_hybrid_motif"/>
</dbReference>
<gene>
    <name evidence="7" type="ORF">IAA72_08240</name>
</gene>
<keyword evidence="3 4" id="KW-0092">Biotin</keyword>
<dbReference type="Gene3D" id="2.40.50.100">
    <property type="match status" value="1"/>
</dbReference>
<feature type="region of interest" description="Disordered" evidence="5">
    <location>
        <begin position="35"/>
        <end position="54"/>
    </location>
</feature>
<evidence type="ECO:0000259" key="6">
    <source>
        <dbReference type="PROSITE" id="PS50968"/>
    </source>
</evidence>
<name>A0A9D9NDG8_9SPIO</name>
<comment type="caution">
    <text evidence="7">The sequence shown here is derived from an EMBL/GenBank/DDBJ whole genome shotgun (WGS) entry which is preliminary data.</text>
</comment>
<feature type="domain" description="Lipoyl-binding" evidence="6">
    <location>
        <begin position="56"/>
        <end position="132"/>
    </location>
</feature>
<evidence type="ECO:0000256" key="5">
    <source>
        <dbReference type="SAM" id="MobiDB-lite"/>
    </source>
</evidence>
<dbReference type="InterPro" id="IPR050709">
    <property type="entry name" value="Biotin_Carboxyl_Carrier/Decarb"/>
</dbReference>
<dbReference type="EMBL" id="JADIMF010000138">
    <property type="protein sequence ID" value="MBO8469757.1"/>
    <property type="molecule type" value="Genomic_DNA"/>
</dbReference>
<dbReference type="PROSITE" id="PS50968">
    <property type="entry name" value="BIOTINYL_LIPOYL"/>
    <property type="match status" value="1"/>
</dbReference>
<comment type="pathway">
    <text evidence="4">Lipid metabolism; fatty acid biosynthesis.</text>
</comment>
<dbReference type="PANTHER" id="PTHR45266:SF3">
    <property type="entry name" value="OXALOACETATE DECARBOXYLASE ALPHA CHAIN"/>
    <property type="match status" value="1"/>
</dbReference>
<dbReference type="AlphaFoldDB" id="A0A9D9NDG8"/>
<dbReference type="GO" id="GO:0009317">
    <property type="term" value="C:acetyl-CoA carboxylase complex"/>
    <property type="evidence" value="ECO:0007669"/>
    <property type="project" value="InterPro"/>
</dbReference>
<dbReference type="GO" id="GO:0006633">
    <property type="term" value="P:fatty acid biosynthetic process"/>
    <property type="evidence" value="ECO:0007669"/>
    <property type="project" value="UniProtKB-KW"/>
</dbReference>
<keyword evidence="4" id="KW-0443">Lipid metabolism</keyword>
<dbReference type="Pfam" id="PF00364">
    <property type="entry name" value="Biotin_lipoyl"/>
    <property type="match status" value="1"/>
</dbReference>
<comment type="function">
    <text evidence="1 4">This protein is a component of the acetyl coenzyme A carboxylase complex; first, biotin carboxylase catalyzes the carboxylation of the carrier protein and then the transcarboxylase transfers the carboxyl group to form malonyl-CoA.</text>
</comment>
<dbReference type="GO" id="GO:0003989">
    <property type="term" value="F:acetyl-CoA carboxylase activity"/>
    <property type="evidence" value="ECO:0007669"/>
    <property type="project" value="InterPro"/>
</dbReference>
<reference evidence="7" key="1">
    <citation type="submission" date="2020-10" db="EMBL/GenBank/DDBJ databases">
        <authorList>
            <person name="Gilroy R."/>
        </authorList>
    </citation>
    <scope>NUCLEOTIDE SEQUENCE</scope>
    <source>
        <strain evidence="7">14700</strain>
    </source>
</reference>
<sequence length="135" mass="14856">MNAEAIREYAHLMRELDLTGLEVNENGATIRLERGKAEEDVSKPQEAAVDMKEEKGSLITSPMVGVFYTSPEENAEPYVKKGDKVRKGDTLCLIESMKLLNEITADRDGIILEVLGKNATVVGFGTPLFRISEGL</sequence>
<protein>
    <recommendedName>
        <fullName evidence="2 4">Biotin carboxyl carrier protein of acetyl-CoA carboxylase</fullName>
    </recommendedName>
</protein>
<dbReference type="InterPro" id="IPR001249">
    <property type="entry name" value="AcCoA_biotinCC"/>
</dbReference>
<proteinExistence type="predicted"/>
<keyword evidence="4" id="KW-0444">Lipid biosynthesis</keyword>
<dbReference type="CDD" id="cd06850">
    <property type="entry name" value="biotinyl_domain"/>
    <property type="match status" value="1"/>
</dbReference>
<keyword evidence="4" id="KW-0276">Fatty acid metabolism</keyword>